<dbReference type="PRINTS" id="PR00038">
    <property type="entry name" value="HTHLUXR"/>
</dbReference>
<dbReference type="FunFam" id="3.40.50.2300:FF:000018">
    <property type="entry name" value="DNA-binding transcriptional regulator NtrC"/>
    <property type="match status" value="1"/>
</dbReference>
<dbReference type="InterPro" id="IPR000792">
    <property type="entry name" value="Tscrpt_reg_LuxR_C"/>
</dbReference>
<evidence type="ECO:0000256" key="1">
    <source>
        <dbReference type="ARBA" id="ARBA00022553"/>
    </source>
</evidence>
<dbReference type="PROSITE" id="PS00622">
    <property type="entry name" value="HTH_LUXR_1"/>
    <property type="match status" value="1"/>
</dbReference>
<keyword evidence="3" id="KW-0805">Transcription regulation</keyword>
<evidence type="ECO:0000256" key="3">
    <source>
        <dbReference type="ARBA" id="ARBA00023015"/>
    </source>
</evidence>
<keyword evidence="2" id="KW-0902">Two-component regulatory system</keyword>
<dbReference type="InterPro" id="IPR016032">
    <property type="entry name" value="Sig_transdc_resp-reg_C-effctor"/>
</dbReference>
<dbReference type="PANTHER" id="PTHR44688">
    <property type="entry name" value="DNA-BINDING TRANSCRIPTIONAL ACTIVATOR DEVR_DOSR"/>
    <property type="match status" value="1"/>
</dbReference>
<feature type="domain" description="Response regulatory" evidence="8">
    <location>
        <begin position="8"/>
        <end position="122"/>
    </location>
</feature>
<gene>
    <name evidence="9" type="ORF">BLE401_17335</name>
</gene>
<keyword evidence="10" id="KW-1185">Reference proteome</keyword>
<reference evidence="10" key="1">
    <citation type="submission" date="2016-12" db="EMBL/GenBank/DDBJ databases">
        <title>Complete Genome Sequence of Beggiatoa leptomitiformis D-401.</title>
        <authorList>
            <person name="Fomenkov A."/>
            <person name="Vincze T."/>
            <person name="Grabovich M."/>
            <person name="Anton B.P."/>
            <person name="Dubinina G."/>
            <person name="Orlova M."/>
            <person name="Belousova E."/>
            <person name="Roberts R.J."/>
        </authorList>
    </citation>
    <scope>NUCLEOTIDE SEQUENCE [LARGE SCALE GENOMIC DNA]</scope>
    <source>
        <strain evidence="10">D-401</strain>
    </source>
</reference>
<evidence type="ECO:0000256" key="4">
    <source>
        <dbReference type="ARBA" id="ARBA00023125"/>
    </source>
</evidence>
<dbReference type="CDD" id="cd17537">
    <property type="entry name" value="REC_FixJ"/>
    <property type="match status" value="1"/>
</dbReference>
<proteinExistence type="predicted"/>
<dbReference type="Gene3D" id="3.40.50.2300">
    <property type="match status" value="1"/>
</dbReference>
<keyword evidence="5" id="KW-0804">Transcription</keyword>
<dbReference type="SUPFAM" id="SSF46894">
    <property type="entry name" value="C-terminal effector domain of the bipartite response regulators"/>
    <property type="match status" value="1"/>
</dbReference>
<dbReference type="AlphaFoldDB" id="A0A2N9YID9"/>
<dbReference type="SUPFAM" id="SSF52172">
    <property type="entry name" value="CheY-like"/>
    <property type="match status" value="1"/>
</dbReference>
<evidence type="ECO:0000259" key="7">
    <source>
        <dbReference type="PROSITE" id="PS50043"/>
    </source>
</evidence>
<dbReference type="InterPro" id="IPR011006">
    <property type="entry name" value="CheY-like_superfamily"/>
</dbReference>
<name>A0A2N9YID9_9GAMM</name>
<protein>
    <submittedName>
        <fullName evidence="9">Response regulator</fullName>
    </submittedName>
</protein>
<evidence type="ECO:0000313" key="9">
    <source>
        <dbReference type="EMBL" id="AUI70288.1"/>
    </source>
</evidence>
<dbReference type="Gene3D" id="1.10.10.10">
    <property type="entry name" value="Winged helix-like DNA-binding domain superfamily/Winged helix DNA-binding domain"/>
    <property type="match status" value="1"/>
</dbReference>
<dbReference type="Pfam" id="PF00196">
    <property type="entry name" value="GerE"/>
    <property type="match status" value="1"/>
</dbReference>
<dbReference type="PANTHER" id="PTHR44688:SF16">
    <property type="entry name" value="DNA-BINDING TRANSCRIPTIONAL ACTIVATOR DEVR_DOSR"/>
    <property type="match status" value="1"/>
</dbReference>
<dbReference type="InterPro" id="IPR001789">
    <property type="entry name" value="Sig_transdc_resp-reg_receiver"/>
</dbReference>
<dbReference type="PROSITE" id="PS50043">
    <property type="entry name" value="HTH_LUXR_2"/>
    <property type="match status" value="1"/>
</dbReference>
<dbReference type="RefSeq" id="WP_062150945.1">
    <property type="nucleotide sequence ID" value="NZ_CP012373.2"/>
</dbReference>
<dbReference type="STRING" id="288004.AL038_06975"/>
<dbReference type="GO" id="GO:0003677">
    <property type="term" value="F:DNA binding"/>
    <property type="evidence" value="ECO:0007669"/>
    <property type="project" value="UniProtKB-KW"/>
</dbReference>
<dbReference type="Proteomes" id="UP000234271">
    <property type="component" value="Chromosome"/>
</dbReference>
<evidence type="ECO:0000256" key="6">
    <source>
        <dbReference type="PROSITE-ProRule" id="PRU00169"/>
    </source>
</evidence>
<accession>A0A2N9YID9</accession>
<organism evidence="9 10">
    <name type="scientific">Beggiatoa leptomitoformis</name>
    <dbReference type="NCBI Taxonomy" id="288004"/>
    <lineage>
        <taxon>Bacteria</taxon>
        <taxon>Pseudomonadati</taxon>
        <taxon>Pseudomonadota</taxon>
        <taxon>Gammaproteobacteria</taxon>
        <taxon>Thiotrichales</taxon>
        <taxon>Thiotrichaceae</taxon>
        <taxon>Beggiatoa</taxon>
    </lineage>
</organism>
<sequence>MIKTIEPRVFVVDDEPDVRAAIRLLLKTVGLKVEIFESAIEFLQKYQMEWAGCLIVDVRMPGMSGLELQAKLHEMRSPLALLVISGHGEVEMAVKAVKAGAIDFIQKPFSDQHLLDCVQEALQSGVSAYQRYAEETEITGRYNTLTAREKEVMWLVVEGKSNKLIGMDLNISVRTVEIHRARVMEKLMADTFPALMRVVAVVEKIKE</sequence>
<keyword evidence="4" id="KW-0238">DNA-binding</keyword>
<dbReference type="SMART" id="SM00421">
    <property type="entry name" value="HTH_LUXR"/>
    <property type="match status" value="1"/>
</dbReference>
<keyword evidence="1 6" id="KW-0597">Phosphoprotein</keyword>
<evidence type="ECO:0000256" key="5">
    <source>
        <dbReference type="ARBA" id="ARBA00023163"/>
    </source>
</evidence>
<dbReference type="KEGG" id="blep:AL038_06975"/>
<feature type="domain" description="HTH luxR-type" evidence="7">
    <location>
        <begin position="138"/>
        <end position="203"/>
    </location>
</feature>
<dbReference type="GO" id="GO:0006355">
    <property type="term" value="P:regulation of DNA-templated transcription"/>
    <property type="evidence" value="ECO:0007669"/>
    <property type="project" value="InterPro"/>
</dbReference>
<dbReference type="Pfam" id="PF00072">
    <property type="entry name" value="Response_reg"/>
    <property type="match status" value="1"/>
</dbReference>
<evidence type="ECO:0000259" key="8">
    <source>
        <dbReference type="PROSITE" id="PS50110"/>
    </source>
</evidence>
<evidence type="ECO:0000313" key="10">
    <source>
        <dbReference type="Proteomes" id="UP000234271"/>
    </source>
</evidence>
<dbReference type="EMBL" id="CP018889">
    <property type="protein sequence ID" value="AUI70288.1"/>
    <property type="molecule type" value="Genomic_DNA"/>
</dbReference>
<dbReference type="OrthoDB" id="9802186at2"/>
<dbReference type="CDD" id="cd06170">
    <property type="entry name" value="LuxR_C_like"/>
    <property type="match status" value="1"/>
</dbReference>
<evidence type="ECO:0000256" key="2">
    <source>
        <dbReference type="ARBA" id="ARBA00023012"/>
    </source>
</evidence>
<dbReference type="GO" id="GO:0000160">
    <property type="term" value="P:phosphorelay signal transduction system"/>
    <property type="evidence" value="ECO:0007669"/>
    <property type="project" value="UniProtKB-KW"/>
</dbReference>
<dbReference type="InterPro" id="IPR036388">
    <property type="entry name" value="WH-like_DNA-bd_sf"/>
</dbReference>
<dbReference type="PROSITE" id="PS50110">
    <property type="entry name" value="RESPONSE_REGULATORY"/>
    <property type="match status" value="1"/>
</dbReference>
<dbReference type="SMART" id="SM00448">
    <property type="entry name" value="REC"/>
    <property type="match status" value="1"/>
</dbReference>
<feature type="modified residue" description="4-aspartylphosphate" evidence="6">
    <location>
        <position position="57"/>
    </location>
</feature>